<accession>A0A1Y2CB92</accession>
<comment type="caution">
    <text evidence="1">The sequence shown here is derived from an EMBL/GenBank/DDBJ whole genome shotgun (WGS) entry which is preliminary data.</text>
</comment>
<evidence type="ECO:0000313" key="1">
    <source>
        <dbReference type="EMBL" id="ORY44302.1"/>
    </source>
</evidence>
<dbReference type="AlphaFoldDB" id="A0A1Y2CB92"/>
<gene>
    <name evidence="1" type="ORF">BCR33DRAFT_716873</name>
</gene>
<dbReference type="Proteomes" id="UP000193642">
    <property type="component" value="Unassembled WGS sequence"/>
</dbReference>
<reference evidence="1 2" key="1">
    <citation type="submission" date="2016-07" db="EMBL/GenBank/DDBJ databases">
        <title>Pervasive Adenine N6-methylation of Active Genes in Fungi.</title>
        <authorList>
            <consortium name="DOE Joint Genome Institute"/>
            <person name="Mondo S.J."/>
            <person name="Dannebaum R.O."/>
            <person name="Kuo R.C."/>
            <person name="Labutti K."/>
            <person name="Haridas S."/>
            <person name="Kuo A."/>
            <person name="Salamov A."/>
            <person name="Ahrendt S.R."/>
            <person name="Lipzen A."/>
            <person name="Sullivan W."/>
            <person name="Andreopoulos W.B."/>
            <person name="Clum A."/>
            <person name="Lindquist E."/>
            <person name="Daum C."/>
            <person name="Ramamoorthy G.K."/>
            <person name="Gryganskyi A."/>
            <person name="Culley D."/>
            <person name="Magnuson J.K."/>
            <person name="James T.Y."/>
            <person name="O'Malley M.A."/>
            <person name="Stajich J.E."/>
            <person name="Spatafora J.W."/>
            <person name="Visel A."/>
            <person name="Grigoriev I.V."/>
        </authorList>
    </citation>
    <scope>NUCLEOTIDE SEQUENCE [LARGE SCALE GENOMIC DNA]</scope>
    <source>
        <strain evidence="1 2">JEL800</strain>
    </source>
</reference>
<keyword evidence="2" id="KW-1185">Reference proteome</keyword>
<protein>
    <submittedName>
        <fullName evidence="1">Uncharacterized protein</fullName>
    </submittedName>
</protein>
<dbReference type="EMBL" id="MCGO01000022">
    <property type="protein sequence ID" value="ORY44302.1"/>
    <property type="molecule type" value="Genomic_DNA"/>
</dbReference>
<evidence type="ECO:0000313" key="2">
    <source>
        <dbReference type="Proteomes" id="UP000193642"/>
    </source>
</evidence>
<sequence>MTDMDIDEELTATSLRNHNIDGESEVEAGVGDVAGSDTYNLDPLLPQFDCYENPDFEYVEVKQEEEENALNRVSIAAVPHPIQHPIQHPIHLMQQPMCADVDPMNTHNQWREETQTEDFDDDVDTTRQGFIRSTSFFSPTPILTRNIHNPIRRTSQSSNLLPTPPGEEEEEWTRYSEGINSTAREWDAQSDVNTVEHFRTDLPASVQWSPVGAFYFYNDDNIQSTPFETPIPTSTATGYPIAYHYIPPIQALLDESKDPLLKLFYSLENLPTALSISNSAHVCHELTSIINTLGTPDATAVGEGVKKLSVELNKGADAITDLLTDGFFSGRKIVRGLTVLVGDVDAVKRWNTRVDKFAGEMDQVLHHLEDTIASTVSQMGTVKRVWEHVHWETVQGHESAKHGYKEREVELEKLKGESRVTKMLKMWSSNSNASKRALHELQADVNVLSDVVNKLKEMGPGISALGQRVKEIRAGVQRFRGELKAEKIMSECDATSCAGLNVEKMKLTVGALEDALPA</sequence>
<dbReference type="OrthoDB" id="2160768at2759"/>
<name>A0A1Y2CB92_9FUNG</name>
<organism evidence="1 2">
    <name type="scientific">Rhizoclosmatium globosum</name>
    <dbReference type="NCBI Taxonomy" id="329046"/>
    <lineage>
        <taxon>Eukaryota</taxon>
        <taxon>Fungi</taxon>
        <taxon>Fungi incertae sedis</taxon>
        <taxon>Chytridiomycota</taxon>
        <taxon>Chytridiomycota incertae sedis</taxon>
        <taxon>Chytridiomycetes</taxon>
        <taxon>Chytridiales</taxon>
        <taxon>Chytriomycetaceae</taxon>
        <taxon>Rhizoclosmatium</taxon>
    </lineage>
</organism>
<proteinExistence type="predicted"/>